<feature type="transmembrane region" description="Helical" evidence="6">
    <location>
        <begin position="310"/>
        <end position="331"/>
    </location>
</feature>
<feature type="transmembrane region" description="Helical" evidence="6">
    <location>
        <begin position="96"/>
        <end position="119"/>
    </location>
</feature>
<sequence length="401" mass="43489">MQSFALFVVAALIGIDEFGRFAFMFGGAQVMTVFFEAGSPLLLLRVLPARDVAAGGWGSAALVIRCLLRTLVLALASLVLATALLVWGNAEIGRELLLAALTGFLLSVLHNLIAVVRVAKSAIFSMLLNDVFPHLGFFLVLIVFIALGGQSAEWLILIYCFAVLVAVILSIISCKTYLVDRGPYWCDAGVGEVFRISHFWGGALSGAALSQLDIMLARVLLDEGMLGIYALLRRTSNFVSMPQVIANWTINQQVAREFQRRDISALQELANRGLALAVPVSLSLLVLIATFSVCWLPLFNVEPDRTVVSLLIILLFAQAVNVLFGANALFATQCDQEAYLFQLRLLTLALSAAVMVLAGWLFGAMGLALTVLFAMGIMNAALSYRVRCEVGVWTTVRILII</sequence>
<evidence type="ECO:0000256" key="1">
    <source>
        <dbReference type="ARBA" id="ARBA00004651"/>
    </source>
</evidence>
<keyword evidence="5 6" id="KW-0472">Membrane</keyword>
<evidence type="ECO:0000313" key="7">
    <source>
        <dbReference type="EMBL" id="NEX23284.1"/>
    </source>
</evidence>
<keyword evidence="2" id="KW-1003">Cell membrane</keyword>
<feature type="transmembrane region" description="Helical" evidence="6">
    <location>
        <begin position="274"/>
        <end position="298"/>
    </location>
</feature>
<feature type="transmembrane region" description="Helical" evidence="6">
    <location>
        <begin position="71"/>
        <end position="90"/>
    </location>
</feature>
<dbReference type="AlphaFoldDB" id="A0A6P1E5I4"/>
<dbReference type="EMBL" id="JAAIJR010000180">
    <property type="protein sequence ID" value="NEX23284.1"/>
    <property type="molecule type" value="Genomic_DNA"/>
</dbReference>
<name>A0A6P1E5I4_9GAMM</name>
<keyword evidence="8" id="KW-1185">Reference proteome</keyword>
<feature type="transmembrane region" description="Helical" evidence="6">
    <location>
        <begin position="367"/>
        <end position="384"/>
    </location>
</feature>
<dbReference type="GO" id="GO:0005886">
    <property type="term" value="C:plasma membrane"/>
    <property type="evidence" value="ECO:0007669"/>
    <property type="project" value="UniProtKB-SubCell"/>
</dbReference>
<proteinExistence type="predicted"/>
<evidence type="ECO:0000256" key="6">
    <source>
        <dbReference type="SAM" id="Phobius"/>
    </source>
</evidence>
<accession>A0A6P1E5I4</accession>
<comment type="caution">
    <text evidence="7">The sequence shown here is derived from an EMBL/GenBank/DDBJ whole genome shotgun (WGS) entry which is preliminary data.</text>
</comment>
<dbReference type="InterPro" id="IPR050833">
    <property type="entry name" value="Poly_Biosynth_Transport"/>
</dbReference>
<keyword evidence="3 6" id="KW-0812">Transmembrane</keyword>
<dbReference type="Proteomes" id="UP000471640">
    <property type="component" value="Unassembled WGS sequence"/>
</dbReference>
<keyword evidence="4 6" id="KW-1133">Transmembrane helix</keyword>
<evidence type="ECO:0000256" key="2">
    <source>
        <dbReference type="ARBA" id="ARBA00022475"/>
    </source>
</evidence>
<comment type="subcellular location">
    <subcellularLocation>
        <location evidence="1">Cell membrane</location>
        <topology evidence="1">Multi-pass membrane protein</topology>
    </subcellularLocation>
</comment>
<reference evidence="7 8" key="2">
    <citation type="submission" date="2020-02" db="EMBL/GenBank/DDBJ databases">
        <title>Genome sequences of Thiorhodococcus mannitoliphagus and Thiorhodococcus minor, purple sulfur photosynthetic bacteria in the gammaproteobacterial family, Chromatiaceae.</title>
        <authorList>
            <person name="Aviles F.A."/>
            <person name="Meyer T.E."/>
            <person name="Kyndt J.A."/>
        </authorList>
    </citation>
    <scope>NUCLEOTIDE SEQUENCE [LARGE SCALE GENOMIC DNA]</scope>
    <source>
        <strain evidence="7 8">DSM 18266</strain>
    </source>
</reference>
<protein>
    <recommendedName>
        <fullName evidence="9">Oligosaccharide flippase family protein</fullName>
    </recommendedName>
</protein>
<gene>
    <name evidence="7" type="ORF">G3480_23805</name>
</gene>
<evidence type="ECO:0000256" key="4">
    <source>
        <dbReference type="ARBA" id="ARBA00022989"/>
    </source>
</evidence>
<feature type="transmembrane region" description="Helical" evidence="6">
    <location>
        <begin position="343"/>
        <end position="361"/>
    </location>
</feature>
<evidence type="ECO:0008006" key="9">
    <source>
        <dbReference type="Google" id="ProtNLM"/>
    </source>
</evidence>
<feature type="transmembrane region" description="Helical" evidence="6">
    <location>
        <begin position="154"/>
        <end position="172"/>
    </location>
</feature>
<reference evidence="8" key="1">
    <citation type="journal article" date="2020" name="Microbiol. Resour. Announc.">
        <title>Draft Genome Sequences of Thiorhodococcus mannitoliphagus and Thiorhodococcus minor, Purple Sulfur Photosynthetic Bacteria in the Gammaproteobacterial Family Chromatiaceae.</title>
        <authorList>
            <person name="Aviles F.A."/>
            <person name="Meyer T.E."/>
            <person name="Kyndt J.A."/>
        </authorList>
    </citation>
    <scope>NUCLEOTIDE SEQUENCE [LARGE SCALE GENOMIC DNA]</scope>
    <source>
        <strain evidence="8">DSM 18266</strain>
    </source>
</reference>
<dbReference type="PANTHER" id="PTHR30250">
    <property type="entry name" value="PST FAMILY PREDICTED COLANIC ACID TRANSPORTER"/>
    <property type="match status" value="1"/>
</dbReference>
<evidence type="ECO:0000313" key="8">
    <source>
        <dbReference type="Proteomes" id="UP000471640"/>
    </source>
</evidence>
<organism evidence="7 8">
    <name type="scientific">Thiorhodococcus mannitoliphagus</name>
    <dbReference type="NCBI Taxonomy" id="329406"/>
    <lineage>
        <taxon>Bacteria</taxon>
        <taxon>Pseudomonadati</taxon>
        <taxon>Pseudomonadota</taxon>
        <taxon>Gammaproteobacteria</taxon>
        <taxon>Chromatiales</taxon>
        <taxon>Chromatiaceae</taxon>
        <taxon>Thiorhodococcus</taxon>
    </lineage>
</organism>
<evidence type="ECO:0000256" key="5">
    <source>
        <dbReference type="ARBA" id="ARBA00023136"/>
    </source>
</evidence>
<feature type="transmembrane region" description="Helical" evidence="6">
    <location>
        <begin position="131"/>
        <end position="148"/>
    </location>
</feature>
<dbReference type="RefSeq" id="WP_164656722.1">
    <property type="nucleotide sequence ID" value="NZ_JAAIJR010000180.1"/>
</dbReference>
<evidence type="ECO:0000256" key="3">
    <source>
        <dbReference type="ARBA" id="ARBA00022692"/>
    </source>
</evidence>
<dbReference type="PANTHER" id="PTHR30250:SF11">
    <property type="entry name" value="O-ANTIGEN TRANSPORTER-RELATED"/>
    <property type="match status" value="1"/>
</dbReference>